<keyword evidence="1" id="KW-0677">Repeat</keyword>
<evidence type="ECO:0000313" key="4">
    <source>
        <dbReference type="Proteomes" id="UP001341281"/>
    </source>
</evidence>
<dbReference type="InterPro" id="IPR055414">
    <property type="entry name" value="LRR_R13L4/SHOC2-like"/>
</dbReference>
<dbReference type="SUPFAM" id="SSF52047">
    <property type="entry name" value="RNI-like"/>
    <property type="match status" value="1"/>
</dbReference>
<dbReference type="Gene3D" id="3.80.10.10">
    <property type="entry name" value="Ribonuclease Inhibitor"/>
    <property type="match status" value="1"/>
</dbReference>
<name>A0AAQ3PKX2_PASNO</name>
<dbReference type="EMBL" id="CP144745">
    <property type="protein sequence ID" value="WVZ51234.1"/>
    <property type="molecule type" value="Genomic_DNA"/>
</dbReference>
<reference evidence="3 4" key="1">
    <citation type="submission" date="2024-02" db="EMBL/GenBank/DDBJ databases">
        <title>High-quality chromosome-scale genome assembly of Pensacola bahiagrass (Paspalum notatum Flugge var. saurae).</title>
        <authorList>
            <person name="Vega J.M."/>
            <person name="Podio M."/>
            <person name="Orjuela J."/>
            <person name="Siena L.A."/>
            <person name="Pessino S.C."/>
            <person name="Combes M.C."/>
            <person name="Mariac C."/>
            <person name="Albertini E."/>
            <person name="Pupilli F."/>
            <person name="Ortiz J.P.A."/>
            <person name="Leblanc O."/>
        </authorList>
    </citation>
    <scope>NUCLEOTIDE SEQUENCE [LARGE SCALE GENOMIC DNA]</scope>
    <source>
        <strain evidence="3">R1</strain>
        <tissue evidence="3">Leaf</tissue>
    </source>
</reference>
<gene>
    <name evidence="3" type="ORF">U9M48_002395</name>
</gene>
<dbReference type="Pfam" id="PF23598">
    <property type="entry name" value="LRR_14"/>
    <property type="match status" value="1"/>
</dbReference>
<accession>A0AAQ3PKX2</accession>
<protein>
    <recommendedName>
        <fullName evidence="2">Disease resistance R13L4/SHOC-2-like LRR domain-containing protein</fullName>
    </recommendedName>
</protein>
<dbReference type="Proteomes" id="UP001341281">
    <property type="component" value="Chromosome 01"/>
</dbReference>
<evidence type="ECO:0000313" key="3">
    <source>
        <dbReference type="EMBL" id="WVZ51234.1"/>
    </source>
</evidence>
<proteinExistence type="predicted"/>
<dbReference type="AlphaFoldDB" id="A0AAQ3PKX2"/>
<feature type="domain" description="Disease resistance R13L4/SHOC-2-like LRR" evidence="2">
    <location>
        <begin position="30"/>
        <end position="179"/>
    </location>
</feature>
<evidence type="ECO:0000259" key="2">
    <source>
        <dbReference type="Pfam" id="PF23598"/>
    </source>
</evidence>
<sequence length="184" mass="20957">MSRPQHDSTLVSWLPEFSSSRRITGSSNYSCVKVPRGIRRLTALNSLGVIDVRAERGGSTILEELKNLTLLHDLEVSGINRNNIKKFLDAISGHRHLELLSVKFDTDNLGCMDGNVITSPLENLHALELYRLVRKLPVWMMELQGITSIKLQMIMLPQGKIDAIERIPKLRFLSLFFEKFQDDQ</sequence>
<dbReference type="InterPro" id="IPR032675">
    <property type="entry name" value="LRR_dom_sf"/>
</dbReference>
<organism evidence="3 4">
    <name type="scientific">Paspalum notatum var. saurae</name>
    <dbReference type="NCBI Taxonomy" id="547442"/>
    <lineage>
        <taxon>Eukaryota</taxon>
        <taxon>Viridiplantae</taxon>
        <taxon>Streptophyta</taxon>
        <taxon>Embryophyta</taxon>
        <taxon>Tracheophyta</taxon>
        <taxon>Spermatophyta</taxon>
        <taxon>Magnoliopsida</taxon>
        <taxon>Liliopsida</taxon>
        <taxon>Poales</taxon>
        <taxon>Poaceae</taxon>
        <taxon>PACMAD clade</taxon>
        <taxon>Panicoideae</taxon>
        <taxon>Andropogonodae</taxon>
        <taxon>Paspaleae</taxon>
        <taxon>Paspalinae</taxon>
        <taxon>Paspalum</taxon>
    </lineage>
</organism>
<evidence type="ECO:0000256" key="1">
    <source>
        <dbReference type="ARBA" id="ARBA00022737"/>
    </source>
</evidence>
<keyword evidence="4" id="KW-1185">Reference proteome</keyword>